<dbReference type="EMBL" id="CDMY01000488">
    <property type="protein sequence ID" value="CEM17322.1"/>
    <property type="molecule type" value="Genomic_DNA"/>
</dbReference>
<accession>A0A0G4FSQ6</accession>
<protein>
    <submittedName>
        <fullName evidence="1">Uncharacterized protein</fullName>
    </submittedName>
</protein>
<dbReference type="VEuPathDB" id="CryptoDB:Vbra_21614"/>
<sequence>MNCLVALLDPYEPARTPTASATAGAGGQGNGTMVLPESDILFCFSEPTLKAGESTEELADEEKKQIEELAGRRLDSKRIAQQLTKDRQAAKKAKTRVPVRLVEDYLQTIKSSEKGKKCIVSE</sequence>
<name>A0A0G4FSQ6_VITBC</name>
<gene>
    <name evidence="1" type="ORF">Vbra_21614</name>
</gene>
<organism evidence="1 2">
    <name type="scientific">Vitrella brassicaformis (strain CCMP3155)</name>
    <dbReference type="NCBI Taxonomy" id="1169540"/>
    <lineage>
        <taxon>Eukaryota</taxon>
        <taxon>Sar</taxon>
        <taxon>Alveolata</taxon>
        <taxon>Colpodellida</taxon>
        <taxon>Vitrellaceae</taxon>
        <taxon>Vitrella</taxon>
    </lineage>
</organism>
<keyword evidence="2" id="KW-1185">Reference proteome</keyword>
<dbReference type="InParanoid" id="A0A0G4FSQ6"/>
<reference evidence="1 2" key="1">
    <citation type="submission" date="2014-11" db="EMBL/GenBank/DDBJ databases">
        <authorList>
            <person name="Zhu J."/>
            <person name="Qi W."/>
            <person name="Song R."/>
        </authorList>
    </citation>
    <scope>NUCLEOTIDE SEQUENCE [LARGE SCALE GENOMIC DNA]</scope>
</reference>
<evidence type="ECO:0000313" key="2">
    <source>
        <dbReference type="Proteomes" id="UP000041254"/>
    </source>
</evidence>
<dbReference type="Proteomes" id="UP000041254">
    <property type="component" value="Unassembled WGS sequence"/>
</dbReference>
<dbReference type="AlphaFoldDB" id="A0A0G4FSQ6"/>
<proteinExistence type="predicted"/>
<evidence type="ECO:0000313" key="1">
    <source>
        <dbReference type="EMBL" id="CEM17322.1"/>
    </source>
</evidence>